<gene>
    <name evidence="17" type="ORF">CKAN_00298200</name>
</gene>
<organism evidence="17 18">
    <name type="scientific">Cinnamomum micranthum f. kanehirae</name>
    <dbReference type="NCBI Taxonomy" id="337451"/>
    <lineage>
        <taxon>Eukaryota</taxon>
        <taxon>Viridiplantae</taxon>
        <taxon>Streptophyta</taxon>
        <taxon>Embryophyta</taxon>
        <taxon>Tracheophyta</taxon>
        <taxon>Spermatophyta</taxon>
        <taxon>Magnoliopsida</taxon>
        <taxon>Magnoliidae</taxon>
        <taxon>Laurales</taxon>
        <taxon>Lauraceae</taxon>
        <taxon>Cinnamomum</taxon>
    </lineage>
</organism>
<feature type="binding site" description="axial binding residue" evidence="11">
    <location>
        <position position="211"/>
    </location>
    <ligand>
        <name>heme b</name>
        <dbReference type="ChEBI" id="CHEBI:60344"/>
        <label>1</label>
    </ligand>
    <ligandPart>
        <name>Fe</name>
        <dbReference type="ChEBI" id="CHEBI:18248"/>
    </ligandPart>
</feature>
<keyword evidence="5 14" id="KW-0732">Signal</keyword>
<feature type="signal peptide" evidence="14">
    <location>
        <begin position="1"/>
        <end position="29"/>
    </location>
</feature>
<comment type="subcellular location">
    <subcellularLocation>
        <location evidence="1">Membrane</location>
        <topology evidence="1">Multi-pass membrane protein</topology>
    </subcellularLocation>
</comment>
<evidence type="ECO:0000313" key="18">
    <source>
        <dbReference type="Proteomes" id="UP000283530"/>
    </source>
</evidence>
<comment type="caution">
    <text evidence="17">The sequence shown here is derived from an EMBL/GenBank/DDBJ whole genome shotgun (WGS) entry which is preliminary data.</text>
</comment>
<keyword evidence="6 10" id="KW-0249">Electron transport</keyword>
<evidence type="ECO:0000256" key="5">
    <source>
        <dbReference type="ARBA" id="ARBA00022729"/>
    </source>
</evidence>
<keyword evidence="11" id="KW-0408">Iron</keyword>
<keyword evidence="8 10" id="KW-0472">Membrane</keyword>
<keyword evidence="4 11" id="KW-0479">Metal-binding</keyword>
<sequence>MASSVTSLSFLTLFLVFFSISLLTEPANGATCSSQTFSNNKLFDSCNDLPHLESYLHWTYNSSKPSLSIAFVAPPAKSTGWVAWAINPTSTGMAGSQSLIAFHHSNGSLIVETFNITSYGPISPSPIAFVVSDSSAEYSDGVMRIFATLALPVGTTKVNQVWQVGSSVTDNVPDKHAFQTDNLNSKGTLDLLKGESTTTGGSSSLRKKNIHGVLNAVSWGILMPFGVIFSRYLKTFKSADPAWFYLHASCQFSAYVIGVAGWATGLQLGKKSEGVTYTGHRYIGIALFCLASLQVFALFLRPKKDNKYRIYWNYYHHSVGYAVIVLSIINVFKGFDMLDPAKKWRTAYITVLIILGAIGALLEVITWVIVLRRKSGNSTKPYDGPNGANGYRGRQQPLSI</sequence>
<feature type="chain" id="PRO_5019162055" description="Cytochrome b561 and DOMON domain-containing protein" evidence="14">
    <location>
        <begin position="30"/>
        <end position="400"/>
    </location>
</feature>
<protein>
    <recommendedName>
        <fullName evidence="10">Cytochrome b561 and DOMON domain-containing protein</fullName>
    </recommendedName>
</protein>
<evidence type="ECO:0000256" key="10">
    <source>
        <dbReference type="PIRNR" id="PIRNR037471"/>
    </source>
</evidence>
<dbReference type="STRING" id="337451.A0A443N7Y8"/>
<evidence type="ECO:0000256" key="8">
    <source>
        <dbReference type="ARBA" id="ARBA00023136"/>
    </source>
</evidence>
<evidence type="ECO:0000256" key="4">
    <source>
        <dbReference type="ARBA" id="ARBA00022723"/>
    </source>
</evidence>
<evidence type="ECO:0000256" key="12">
    <source>
        <dbReference type="SAM" id="MobiDB-lite"/>
    </source>
</evidence>
<feature type="binding site" description="axial binding residue" evidence="11">
    <location>
        <position position="280"/>
    </location>
    <ligand>
        <name>heme b</name>
        <dbReference type="ChEBI" id="CHEBI:60344"/>
        <label>1</label>
    </ligand>
    <ligandPart>
        <name>Fe</name>
        <dbReference type="ChEBI" id="CHEBI:18248"/>
    </ligandPart>
</feature>
<dbReference type="CDD" id="cd08760">
    <property type="entry name" value="Cyt_b561_FRRS1_like"/>
    <property type="match status" value="1"/>
</dbReference>
<feature type="binding site" description="axial binding residue" evidence="11">
    <location>
        <position position="247"/>
    </location>
    <ligand>
        <name>heme b</name>
        <dbReference type="ChEBI" id="CHEBI:60344"/>
        <label>1</label>
    </ligand>
    <ligandPart>
        <name>Fe</name>
        <dbReference type="ChEBI" id="CHEBI:18248"/>
    </ligandPart>
</feature>
<feature type="transmembrane region" description="Helical" evidence="13">
    <location>
        <begin position="242"/>
        <end position="262"/>
    </location>
</feature>
<evidence type="ECO:0000256" key="3">
    <source>
        <dbReference type="ARBA" id="ARBA00022692"/>
    </source>
</evidence>
<feature type="transmembrane region" description="Helical" evidence="13">
    <location>
        <begin position="282"/>
        <end position="300"/>
    </location>
</feature>
<dbReference type="PROSITE" id="PS50939">
    <property type="entry name" value="CYTOCHROME_B561"/>
    <property type="match status" value="1"/>
</dbReference>
<dbReference type="Pfam" id="PF03188">
    <property type="entry name" value="Cytochrom_B561"/>
    <property type="match status" value="1"/>
</dbReference>
<evidence type="ECO:0000259" key="15">
    <source>
        <dbReference type="PROSITE" id="PS50836"/>
    </source>
</evidence>
<dbReference type="SMART" id="SM00665">
    <property type="entry name" value="B561"/>
    <property type="match status" value="1"/>
</dbReference>
<dbReference type="InterPro" id="IPR006593">
    <property type="entry name" value="Cyt_b561/ferric_Rdtase_TM"/>
</dbReference>
<dbReference type="InterPro" id="IPR017214">
    <property type="entry name" value="UCP037471"/>
</dbReference>
<comment type="function">
    <text evidence="9">May act as a catecholamine-responsive trans-membrane electron transporter.</text>
</comment>
<feature type="binding site" description="axial binding residue" evidence="11">
    <location>
        <position position="316"/>
    </location>
    <ligand>
        <name>heme b</name>
        <dbReference type="ChEBI" id="CHEBI:60344"/>
        <label>1</label>
    </ligand>
    <ligandPart>
        <name>Fe</name>
        <dbReference type="ChEBI" id="CHEBI:18248"/>
    </ligandPart>
</feature>
<feature type="transmembrane region" description="Helical" evidence="13">
    <location>
        <begin position="312"/>
        <end position="335"/>
    </location>
</feature>
<feature type="domain" description="DOMON" evidence="15">
    <location>
        <begin position="52"/>
        <end position="165"/>
    </location>
</feature>
<evidence type="ECO:0000256" key="9">
    <source>
        <dbReference type="ARBA" id="ARBA00053871"/>
    </source>
</evidence>
<keyword evidence="18" id="KW-1185">Reference proteome</keyword>
<dbReference type="PANTHER" id="PTHR23130">
    <property type="entry name" value="CYTOCHROME B561 AND DOMON DOMAIN-CONTAINING PROTEIN"/>
    <property type="match status" value="1"/>
</dbReference>
<dbReference type="OrthoDB" id="2419613at2759"/>
<dbReference type="GO" id="GO:0016020">
    <property type="term" value="C:membrane"/>
    <property type="evidence" value="ECO:0007669"/>
    <property type="project" value="UniProtKB-SubCell"/>
</dbReference>
<evidence type="ECO:0000259" key="16">
    <source>
        <dbReference type="PROSITE" id="PS50939"/>
    </source>
</evidence>
<accession>A0A443N7Y8</accession>
<dbReference type="PANTHER" id="PTHR23130:SF195">
    <property type="entry name" value="CYTOCHROME B561 AND DOMON DOMAIN-CONTAINING PROTEIN"/>
    <property type="match status" value="1"/>
</dbReference>
<feature type="transmembrane region" description="Helical" evidence="13">
    <location>
        <begin position="212"/>
        <end position="230"/>
    </location>
</feature>
<feature type="region of interest" description="Disordered" evidence="12">
    <location>
        <begin position="380"/>
        <end position="400"/>
    </location>
</feature>
<evidence type="ECO:0000256" key="1">
    <source>
        <dbReference type="ARBA" id="ARBA00004141"/>
    </source>
</evidence>
<keyword evidence="2 10" id="KW-0813">Transport</keyword>
<evidence type="ECO:0000256" key="7">
    <source>
        <dbReference type="ARBA" id="ARBA00022989"/>
    </source>
</evidence>
<name>A0A443N7Y8_9MAGN</name>
<evidence type="ECO:0000256" key="13">
    <source>
        <dbReference type="SAM" id="Phobius"/>
    </source>
</evidence>
<proteinExistence type="predicted"/>
<dbReference type="GO" id="GO:0046872">
    <property type="term" value="F:metal ion binding"/>
    <property type="evidence" value="ECO:0007669"/>
    <property type="project" value="UniProtKB-KW"/>
</dbReference>
<keyword evidence="7 13" id="KW-1133">Transmembrane helix</keyword>
<feature type="transmembrane region" description="Helical" evidence="13">
    <location>
        <begin position="347"/>
        <end position="370"/>
    </location>
</feature>
<evidence type="ECO:0000313" key="17">
    <source>
        <dbReference type="EMBL" id="RWR74645.1"/>
    </source>
</evidence>
<evidence type="ECO:0000256" key="14">
    <source>
        <dbReference type="SAM" id="SignalP"/>
    </source>
</evidence>
<dbReference type="Pfam" id="PF04526">
    <property type="entry name" value="DUF568"/>
    <property type="match status" value="1"/>
</dbReference>
<dbReference type="PIRSF" id="PIRSF037471">
    <property type="entry name" value="UCP037471"/>
    <property type="match status" value="1"/>
</dbReference>
<evidence type="ECO:0000256" key="6">
    <source>
        <dbReference type="ARBA" id="ARBA00022982"/>
    </source>
</evidence>
<dbReference type="InterPro" id="IPR005018">
    <property type="entry name" value="DOMON_domain"/>
</dbReference>
<dbReference type="AlphaFoldDB" id="A0A443N7Y8"/>
<dbReference type="InterPro" id="IPR045265">
    <property type="entry name" value="AIR12_DOMON"/>
</dbReference>
<dbReference type="FunFam" id="1.20.120.1770:FF:000007">
    <property type="entry name" value="Cytochrome b561 and DOMON domain-containing protein"/>
    <property type="match status" value="1"/>
</dbReference>
<evidence type="ECO:0000256" key="2">
    <source>
        <dbReference type="ARBA" id="ARBA00022448"/>
    </source>
</evidence>
<dbReference type="Proteomes" id="UP000283530">
    <property type="component" value="Unassembled WGS sequence"/>
</dbReference>
<dbReference type="PROSITE" id="PS50836">
    <property type="entry name" value="DOMON"/>
    <property type="match status" value="1"/>
</dbReference>
<keyword evidence="3 13" id="KW-0812">Transmembrane</keyword>
<feature type="domain" description="Cytochrome b561" evidence="16">
    <location>
        <begin position="172"/>
        <end position="371"/>
    </location>
</feature>
<dbReference type="EMBL" id="QPKB01000001">
    <property type="protein sequence ID" value="RWR74645.1"/>
    <property type="molecule type" value="Genomic_DNA"/>
</dbReference>
<evidence type="ECO:0000256" key="11">
    <source>
        <dbReference type="PIRSR" id="PIRSR037471-1"/>
    </source>
</evidence>
<dbReference type="Gene3D" id="1.20.120.1770">
    <property type="match status" value="1"/>
</dbReference>
<dbReference type="CDD" id="cd09629">
    <property type="entry name" value="DOMON_CIL1_like"/>
    <property type="match status" value="1"/>
</dbReference>
<reference evidence="17 18" key="1">
    <citation type="journal article" date="2019" name="Nat. Plants">
        <title>Stout camphor tree genome fills gaps in understanding of flowering plant genome evolution.</title>
        <authorList>
            <person name="Chaw S.M."/>
            <person name="Liu Y.C."/>
            <person name="Wu Y.W."/>
            <person name="Wang H.Y."/>
            <person name="Lin C.I."/>
            <person name="Wu C.S."/>
            <person name="Ke H.M."/>
            <person name="Chang L.Y."/>
            <person name="Hsu C.Y."/>
            <person name="Yang H.T."/>
            <person name="Sudianto E."/>
            <person name="Hsu M.H."/>
            <person name="Wu K.P."/>
            <person name="Wang L.N."/>
            <person name="Leebens-Mack J.H."/>
            <person name="Tsai I.J."/>
        </authorList>
    </citation>
    <scope>NUCLEOTIDE SEQUENCE [LARGE SCALE GENOMIC DNA]</scope>
    <source>
        <strain evidence="18">cv. Chaw 1501</strain>
        <tissue evidence="17">Young leaves</tissue>
    </source>
</reference>
<comment type="cofactor">
    <cofactor evidence="10">
        <name>heme b</name>
        <dbReference type="ChEBI" id="CHEBI:60344"/>
    </cofactor>
    <text evidence="10">Binds 2 heme b groups non-covalently.</text>
</comment>